<evidence type="ECO:0000313" key="1">
    <source>
        <dbReference type="EMBL" id="MDQ0414084.1"/>
    </source>
</evidence>
<reference evidence="1 2" key="1">
    <citation type="submission" date="2023-07" db="EMBL/GenBank/DDBJ databases">
        <title>Genomic Encyclopedia of Type Strains, Phase IV (KMG-IV): sequencing the most valuable type-strain genomes for metagenomic binning, comparative biology and taxonomic classification.</title>
        <authorList>
            <person name="Goeker M."/>
        </authorList>
    </citation>
    <scope>NUCLEOTIDE SEQUENCE [LARGE SCALE GENOMIC DNA]</scope>
    <source>
        <strain evidence="1 2">DSM 19598</strain>
    </source>
</reference>
<proteinExistence type="predicted"/>
<comment type="caution">
    <text evidence="1">The sequence shown here is derived from an EMBL/GenBank/DDBJ whole genome shotgun (WGS) entry which is preliminary data.</text>
</comment>
<protein>
    <submittedName>
        <fullName evidence="1">Uncharacterized protein</fullName>
    </submittedName>
</protein>
<dbReference type="EMBL" id="JAUSUN010000012">
    <property type="protein sequence ID" value="MDQ0414084.1"/>
    <property type="molecule type" value="Genomic_DNA"/>
</dbReference>
<evidence type="ECO:0000313" key="2">
    <source>
        <dbReference type="Proteomes" id="UP001242313"/>
    </source>
</evidence>
<keyword evidence="2" id="KW-1185">Reference proteome</keyword>
<gene>
    <name evidence="1" type="ORF">J2S25_002291</name>
</gene>
<name>A0ABU0FXL7_9BACI</name>
<sequence>MQWKGGKSTADKLNSLHDSLIRRNSINSKSGSRKAIKLAILDKEIHLTPEILSF</sequence>
<accession>A0ABU0FXL7</accession>
<organism evidence="1 2">
    <name type="scientific">Mesobacillus stamsii</name>
    <dbReference type="NCBI Taxonomy" id="225347"/>
    <lineage>
        <taxon>Bacteria</taxon>
        <taxon>Bacillati</taxon>
        <taxon>Bacillota</taxon>
        <taxon>Bacilli</taxon>
        <taxon>Bacillales</taxon>
        <taxon>Bacillaceae</taxon>
        <taxon>Mesobacillus</taxon>
    </lineage>
</organism>
<dbReference type="Proteomes" id="UP001242313">
    <property type="component" value="Unassembled WGS sequence"/>
</dbReference>